<evidence type="ECO:0000256" key="6">
    <source>
        <dbReference type="ARBA" id="ARBA00023065"/>
    </source>
</evidence>
<dbReference type="Proteomes" id="UP000198788">
    <property type="component" value="Unassembled WGS sequence"/>
</dbReference>
<evidence type="ECO:0000256" key="3">
    <source>
        <dbReference type="ARBA" id="ARBA00022449"/>
    </source>
</evidence>
<reference evidence="11" key="1">
    <citation type="submission" date="2016-10" db="EMBL/GenBank/DDBJ databases">
        <authorList>
            <person name="Varghese N."/>
            <person name="Submissions S."/>
        </authorList>
    </citation>
    <scope>NUCLEOTIDE SEQUENCE [LARGE SCALE GENOMIC DNA]</scope>
    <source>
        <strain evidence="11">CGMCC 1.10683</strain>
    </source>
</reference>
<feature type="transmembrane region" description="Helical" evidence="8">
    <location>
        <begin position="150"/>
        <end position="183"/>
    </location>
</feature>
<dbReference type="AlphaFoldDB" id="A0A1I6P7F0"/>
<dbReference type="GO" id="GO:0015297">
    <property type="term" value="F:antiporter activity"/>
    <property type="evidence" value="ECO:0007669"/>
    <property type="project" value="UniProtKB-KW"/>
</dbReference>
<keyword evidence="7 8" id="KW-0472">Membrane</keyword>
<feature type="transmembrane region" description="Helical" evidence="8">
    <location>
        <begin position="61"/>
        <end position="80"/>
    </location>
</feature>
<gene>
    <name evidence="10" type="ORF">SAMN05192570_0902</name>
</gene>
<keyword evidence="6" id="KW-0406">Ion transport</keyword>
<dbReference type="EMBL" id="FOZV01000001">
    <property type="protein sequence ID" value="SFS36114.1"/>
    <property type="molecule type" value="Genomic_DNA"/>
</dbReference>
<proteinExistence type="predicted"/>
<feature type="transmembrane region" description="Helical" evidence="8">
    <location>
        <begin position="433"/>
        <end position="455"/>
    </location>
</feature>
<evidence type="ECO:0000259" key="9">
    <source>
        <dbReference type="Pfam" id="PF00999"/>
    </source>
</evidence>
<feature type="domain" description="Cation/H+ exchanger transmembrane" evidence="9">
    <location>
        <begin position="72"/>
        <end position="456"/>
    </location>
</feature>
<evidence type="ECO:0000313" key="11">
    <source>
        <dbReference type="Proteomes" id="UP000198788"/>
    </source>
</evidence>
<accession>A0A1I6P7F0</accession>
<keyword evidence="2" id="KW-0813">Transport</keyword>
<feature type="transmembrane region" description="Helical" evidence="8">
    <location>
        <begin position="401"/>
        <end position="421"/>
    </location>
</feature>
<keyword evidence="5 8" id="KW-1133">Transmembrane helix</keyword>
<name>A0A1I6P7F0_9CAUL</name>
<feature type="transmembrane region" description="Helical" evidence="8">
    <location>
        <begin position="255"/>
        <end position="277"/>
    </location>
</feature>
<protein>
    <submittedName>
        <fullName evidence="10">Sodium/proton antiporter, CPA1 family</fullName>
    </submittedName>
</protein>
<dbReference type="STRING" id="871741.SAMN05192570_0902"/>
<dbReference type="GO" id="GO:1902600">
    <property type="term" value="P:proton transmembrane transport"/>
    <property type="evidence" value="ECO:0007669"/>
    <property type="project" value="InterPro"/>
</dbReference>
<dbReference type="PANTHER" id="PTHR32507:SF8">
    <property type="entry name" value="CNH1P"/>
    <property type="match status" value="1"/>
</dbReference>
<evidence type="ECO:0000256" key="5">
    <source>
        <dbReference type="ARBA" id="ARBA00022989"/>
    </source>
</evidence>
<evidence type="ECO:0000256" key="8">
    <source>
        <dbReference type="SAM" id="Phobius"/>
    </source>
</evidence>
<sequence length="485" mass="51780">MSGARFLLRLAQRRRGLNFKLCQCPRGASLERRPALLYPRPRRGGRSPEAVARGSLLADPYILFLLGLGGVVLLVSWAPVGLKRLPLTLAILCVALGVLVFSSGLLAFDPDPRTWDTATERLTELVVIISLMGAGLKIDRVPGWRRWSTTWRLLAIAMPLTIAAVAWLGWAGLGFSLAMALLFGASMAPTDPVLASDVQCGPPSSGDEDEVRFGLTSEAGLNDALAFPFVHLAILAAAGGLATQGGLVDWFSIKVGWKLLAGLGSGLLIGKALGYLLFRSRRGLSSLADGLIALAATLIAYSVTEMVHGYGFLAVFVCAVMIRGSERDHHFHQEMHDFSDQIERLLMMLLLVLFGGALANGLLSSLTWTDALVGLAVVFLVRPAAGLLAMVGSGQPLRERLLLAFLGIRGVGSVYYLAYGINHGDFGDSERLWAVVGFIILLSIVVHGVTATPLLQRLNRRRETTAAAFPEGAAPANPPASKDGD</sequence>
<comment type="subcellular location">
    <subcellularLocation>
        <location evidence="1">Cell membrane</location>
        <topology evidence="1">Multi-pass membrane protein</topology>
    </subcellularLocation>
</comment>
<evidence type="ECO:0000256" key="4">
    <source>
        <dbReference type="ARBA" id="ARBA00022692"/>
    </source>
</evidence>
<keyword evidence="4 8" id="KW-0812">Transmembrane</keyword>
<evidence type="ECO:0000256" key="7">
    <source>
        <dbReference type="ARBA" id="ARBA00023136"/>
    </source>
</evidence>
<evidence type="ECO:0000256" key="2">
    <source>
        <dbReference type="ARBA" id="ARBA00022448"/>
    </source>
</evidence>
<keyword evidence="3" id="KW-0050">Antiport</keyword>
<evidence type="ECO:0000256" key="1">
    <source>
        <dbReference type="ARBA" id="ARBA00004651"/>
    </source>
</evidence>
<dbReference type="GO" id="GO:0005886">
    <property type="term" value="C:plasma membrane"/>
    <property type="evidence" value="ECO:0007669"/>
    <property type="project" value="UniProtKB-SubCell"/>
</dbReference>
<dbReference type="InterPro" id="IPR006153">
    <property type="entry name" value="Cation/H_exchanger_TM"/>
</dbReference>
<dbReference type="PANTHER" id="PTHR32507">
    <property type="entry name" value="NA(+)/H(+) ANTIPORTER 1"/>
    <property type="match status" value="1"/>
</dbReference>
<feature type="transmembrane region" description="Helical" evidence="8">
    <location>
        <begin position="345"/>
        <end position="365"/>
    </location>
</feature>
<feature type="transmembrane region" description="Helical" evidence="8">
    <location>
        <begin position="87"/>
        <end position="108"/>
    </location>
</feature>
<feature type="transmembrane region" description="Helical" evidence="8">
    <location>
        <begin position="371"/>
        <end position="389"/>
    </location>
</feature>
<feature type="transmembrane region" description="Helical" evidence="8">
    <location>
        <begin position="120"/>
        <end position="138"/>
    </location>
</feature>
<keyword evidence="11" id="KW-1185">Reference proteome</keyword>
<organism evidence="10 11">
    <name type="scientific">Brevundimonas viscosa</name>
    <dbReference type="NCBI Taxonomy" id="871741"/>
    <lineage>
        <taxon>Bacteria</taxon>
        <taxon>Pseudomonadati</taxon>
        <taxon>Pseudomonadota</taxon>
        <taxon>Alphaproteobacteria</taxon>
        <taxon>Caulobacterales</taxon>
        <taxon>Caulobacteraceae</taxon>
        <taxon>Brevundimonas</taxon>
    </lineage>
</organism>
<evidence type="ECO:0000313" key="10">
    <source>
        <dbReference type="EMBL" id="SFS36114.1"/>
    </source>
</evidence>
<dbReference type="Pfam" id="PF00999">
    <property type="entry name" value="Na_H_Exchanger"/>
    <property type="match status" value="1"/>
</dbReference>